<feature type="region of interest" description="Disordered" evidence="1">
    <location>
        <begin position="219"/>
        <end position="252"/>
    </location>
</feature>
<keyword evidence="4" id="KW-1185">Reference proteome</keyword>
<dbReference type="GO" id="GO:0052689">
    <property type="term" value="F:carboxylic ester hydrolase activity"/>
    <property type="evidence" value="ECO:0007669"/>
    <property type="project" value="TreeGrafter"/>
</dbReference>
<dbReference type="NCBIfam" id="TIGR03100">
    <property type="entry name" value="hydr1_PEP"/>
    <property type="match status" value="1"/>
</dbReference>
<dbReference type="EMBL" id="FOTW01000005">
    <property type="protein sequence ID" value="SFL54016.1"/>
    <property type="molecule type" value="Genomic_DNA"/>
</dbReference>
<sequence length="344" mass="36442">MPFDEHALQFSCDDAALIGILSRPRQAATRGVLVVVGGPQYRAGSHRQFTLLARALAAQGVPVLRFDYRGMGDSEGAARDFEAVSADLRAAIDEFFRQVPTLRDVVLWGLCDGASAALFYAAGDPRVAGLALLNPWVRSAAGYARTTLRHYYLARLRQGEFWRKLLGGRFDVRAAAASLRQLLQASRAGTPATAGGAGLAMSSNEALIGGARLRAGAGADSNAGGGRGSDSGAGAAAGAGQQQAPAPRAAAPADISAPAGAAALPQRMLAGLRYFPGKVMFIFSGNDLTAKEFLDMVDSSKHWRRLLAAPRISRHLLADADHTFSRAAWRDEVARLTADWVRSW</sequence>
<organism evidence="3 4">
    <name type="scientific">Rugamonas rubra</name>
    <dbReference type="NCBI Taxonomy" id="758825"/>
    <lineage>
        <taxon>Bacteria</taxon>
        <taxon>Pseudomonadati</taxon>
        <taxon>Pseudomonadota</taxon>
        <taxon>Betaproteobacteria</taxon>
        <taxon>Burkholderiales</taxon>
        <taxon>Oxalobacteraceae</taxon>
        <taxon>Telluria group</taxon>
        <taxon>Rugamonas</taxon>
    </lineage>
</organism>
<dbReference type="SUPFAM" id="SSF53474">
    <property type="entry name" value="alpha/beta-Hydrolases"/>
    <property type="match status" value="1"/>
</dbReference>
<evidence type="ECO:0000259" key="2">
    <source>
        <dbReference type="Pfam" id="PF12146"/>
    </source>
</evidence>
<dbReference type="STRING" id="758825.SAMN02982985_00584"/>
<evidence type="ECO:0000313" key="4">
    <source>
        <dbReference type="Proteomes" id="UP000199470"/>
    </source>
</evidence>
<feature type="compositionally biased region" description="Gly residues" evidence="1">
    <location>
        <begin position="223"/>
        <end position="237"/>
    </location>
</feature>
<proteinExistence type="predicted"/>
<dbReference type="Gene3D" id="3.40.50.1820">
    <property type="entry name" value="alpha/beta hydrolase"/>
    <property type="match status" value="1"/>
</dbReference>
<dbReference type="InterPro" id="IPR017531">
    <property type="entry name" value="Hydrolase-1_PEP"/>
</dbReference>
<dbReference type="OrthoDB" id="5379975at2"/>
<feature type="compositionally biased region" description="Low complexity" evidence="1">
    <location>
        <begin position="238"/>
        <end position="252"/>
    </location>
</feature>
<evidence type="ECO:0000313" key="3">
    <source>
        <dbReference type="EMBL" id="SFL54016.1"/>
    </source>
</evidence>
<dbReference type="InterPro" id="IPR053145">
    <property type="entry name" value="AB_hydrolase_Est10"/>
</dbReference>
<reference evidence="3 4" key="1">
    <citation type="submission" date="2016-10" db="EMBL/GenBank/DDBJ databases">
        <authorList>
            <person name="de Groot N.N."/>
        </authorList>
    </citation>
    <scope>NUCLEOTIDE SEQUENCE [LARGE SCALE GENOMIC DNA]</scope>
    <source>
        <strain evidence="3 4">ATCC 43154</strain>
    </source>
</reference>
<evidence type="ECO:0000256" key="1">
    <source>
        <dbReference type="SAM" id="MobiDB-lite"/>
    </source>
</evidence>
<keyword evidence="3" id="KW-0378">Hydrolase</keyword>
<dbReference type="RefSeq" id="WP_093383472.1">
    <property type="nucleotide sequence ID" value="NZ_FOTW01000005.1"/>
</dbReference>
<dbReference type="InterPro" id="IPR022742">
    <property type="entry name" value="Hydrolase_4"/>
</dbReference>
<protein>
    <submittedName>
        <fullName evidence="3">Exosortase A system-associated hydrolase 1</fullName>
    </submittedName>
</protein>
<dbReference type="Proteomes" id="UP000199470">
    <property type="component" value="Unassembled WGS sequence"/>
</dbReference>
<dbReference type="AlphaFoldDB" id="A0A1I4IJR7"/>
<feature type="domain" description="Serine aminopeptidase S33" evidence="2">
    <location>
        <begin position="30"/>
        <end position="148"/>
    </location>
</feature>
<gene>
    <name evidence="3" type="ORF">SAMN02982985_00584</name>
</gene>
<dbReference type="Pfam" id="PF12146">
    <property type="entry name" value="Hydrolase_4"/>
    <property type="match status" value="1"/>
</dbReference>
<dbReference type="InterPro" id="IPR029058">
    <property type="entry name" value="AB_hydrolase_fold"/>
</dbReference>
<name>A0A1I4IJR7_9BURK</name>
<accession>A0A1I4IJR7</accession>
<dbReference type="PANTHER" id="PTHR43265:SF1">
    <property type="entry name" value="ESTERASE ESTD"/>
    <property type="match status" value="1"/>
</dbReference>
<dbReference type="PANTHER" id="PTHR43265">
    <property type="entry name" value="ESTERASE ESTD"/>
    <property type="match status" value="1"/>
</dbReference>